<comment type="caution">
    <text evidence="2">The sequence shown here is derived from an EMBL/GenBank/DDBJ whole genome shotgun (WGS) entry which is preliminary data.</text>
</comment>
<dbReference type="RefSeq" id="WP_379734368.1">
    <property type="nucleotide sequence ID" value="NZ_JBHRVV010000001.1"/>
</dbReference>
<accession>A0ABV7PFN7</accession>
<protein>
    <submittedName>
        <fullName evidence="2">Uncharacterized protein</fullName>
    </submittedName>
</protein>
<proteinExistence type="predicted"/>
<sequence length="137" mass="15137">MRLLSLIIPASMLWSAAANAQTLPYPRDTPSLSAGSVEPPGLRWIRPDEARQIGGGYDMSNGWTMEVATFPRYIDVRIDDQPPIRLVSVRRYEFVSVGGSIRMAFNLGSWGNEMELRYVPGPPTAGLVVLTARTTQD</sequence>
<keyword evidence="1" id="KW-0732">Signal</keyword>
<reference evidence="3" key="1">
    <citation type="journal article" date="2019" name="Int. J. Syst. Evol. Microbiol.">
        <title>The Global Catalogue of Microorganisms (GCM) 10K type strain sequencing project: providing services to taxonomists for standard genome sequencing and annotation.</title>
        <authorList>
            <consortium name="The Broad Institute Genomics Platform"/>
            <consortium name="The Broad Institute Genome Sequencing Center for Infectious Disease"/>
            <person name="Wu L."/>
            <person name="Ma J."/>
        </authorList>
    </citation>
    <scope>NUCLEOTIDE SEQUENCE [LARGE SCALE GENOMIC DNA]</scope>
    <source>
        <strain evidence="3">CCM 7480</strain>
    </source>
</reference>
<evidence type="ECO:0000313" key="2">
    <source>
        <dbReference type="EMBL" id="MFC3457989.1"/>
    </source>
</evidence>
<feature type="chain" id="PRO_5046988484" evidence="1">
    <location>
        <begin position="21"/>
        <end position="137"/>
    </location>
</feature>
<evidence type="ECO:0000313" key="3">
    <source>
        <dbReference type="Proteomes" id="UP001595665"/>
    </source>
</evidence>
<name>A0ABV7PFN7_9BURK</name>
<feature type="signal peptide" evidence="1">
    <location>
        <begin position="1"/>
        <end position="20"/>
    </location>
</feature>
<dbReference type="Proteomes" id="UP001595665">
    <property type="component" value="Unassembled WGS sequence"/>
</dbReference>
<evidence type="ECO:0000256" key="1">
    <source>
        <dbReference type="SAM" id="SignalP"/>
    </source>
</evidence>
<organism evidence="2 3">
    <name type="scientific">Massilia haematophila</name>
    <dbReference type="NCBI Taxonomy" id="457923"/>
    <lineage>
        <taxon>Bacteria</taxon>
        <taxon>Pseudomonadati</taxon>
        <taxon>Pseudomonadota</taxon>
        <taxon>Betaproteobacteria</taxon>
        <taxon>Burkholderiales</taxon>
        <taxon>Oxalobacteraceae</taxon>
        <taxon>Telluria group</taxon>
        <taxon>Massilia</taxon>
    </lineage>
</organism>
<keyword evidence="3" id="KW-1185">Reference proteome</keyword>
<dbReference type="EMBL" id="JBHRVV010000001">
    <property type="protein sequence ID" value="MFC3457989.1"/>
    <property type="molecule type" value="Genomic_DNA"/>
</dbReference>
<gene>
    <name evidence="2" type="ORF">ACFOPH_06970</name>
</gene>